<dbReference type="Gene3D" id="1.10.630.10">
    <property type="entry name" value="Cytochrome P450"/>
    <property type="match status" value="1"/>
</dbReference>
<dbReference type="SUPFAM" id="SSF48264">
    <property type="entry name" value="Cytochrome P450"/>
    <property type="match status" value="1"/>
</dbReference>
<evidence type="ECO:0008006" key="7">
    <source>
        <dbReference type="Google" id="ProtNLM"/>
    </source>
</evidence>
<dbReference type="GO" id="GO:0020037">
    <property type="term" value="F:heme binding"/>
    <property type="evidence" value="ECO:0007669"/>
    <property type="project" value="InterPro"/>
</dbReference>
<proteinExistence type="inferred from homology"/>
<protein>
    <recommendedName>
        <fullName evidence="7">Cytochrome P450</fullName>
    </recommendedName>
</protein>
<comment type="caution">
    <text evidence="5">The sequence shown here is derived from an EMBL/GenBank/DDBJ whole genome shotgun (WGS) entry which is preliminary data.</text>
</comment>
<keyword evidence="6" id="KW-1185">Reference proteome</keyword>
<gene>
    <name evidence="5" type="ORF">EJB05_35610</name>
</gene>
<dbReference type="InterPro" id="IPR036396">
    <property type="entry name" value="Cyt_P450_sf"/>
</dbReference>
<feature type="region of interest" description="Disordered" evidence="4">
    <location>
        <begin position="172"/>
        <end position="238"/>
    </location>
</feature>
<keyword evidence="3" id="KW-0408">Iron</keyword>
<organism evidence="5 6">
    <name type="scientific">Eragrostis curvula</name>
    <name type="common">weeping love grass</name>
    <dbReference type="NCBI Taxonomy" id="38414"/>
    <lineage>
        <taxon>Eukaryota</taxon>
        <taxon>Viridiplantae</taxon>
        <taxon>Streptophyta</taxon>
        <taxon>Embryophyta</taxon>
        <taxon>Tracheophyta</taxon>
        <taxon>Spermatophyta</taxon>
        <taxon>Magnoliopsida</taxon>
        <taxon>Liliopsida</taxon>
        <taxon>Poales</taxon>
        <taxon>Poaceae</taxon>
        <taxon>PACMAD clade</taxon>
        <taxon>Chloridoideae</taxon>
        <taxon>Eragrostideae</taxon>
        <taxon>Eragrostidinae</taxon>
        <taxon>Eragrostis</taxon>
    </lineage>
</organism>
<sequence length="317" mass="35808">MFNWELPDGAARKLDMSDAPGLSMKRRVPLRLFAKPLEWEKRTQNCTLIKENNWKLMNACSVQTWSRLASIVYVGCEDNACSHNKIWWRDPLLNSRPVALIPSDNETIKGRGVRDISLHELQKLERCLDFVQQSTHTTSSSQEAEEGVTMPIEGSLDHATIHGALFPALPPAFPNRRFPTHQKCPRQRPEHAASSSSTSAIAVHRKSASNWRAPAPCSSLGRRPTARPTSWASPRTCPSSSRFNSSPVAAAAHMREHDQVCGTRPYFHTAEILSYGFHGLVVTPHGEHWRRVRRLCSEHVMSSARSHGYKAMRFRTW</sequence>
<evidence type="ECO:0000256" key="1">
    <source>
        <dbReference type="ARBA" id="ARBA00010617"/>
    </source>
</evidence>
<dbReference type="GO" id="GO:0004497">
    <property type="term" value="F:monooxygenase activity"/>
    <property type="evidence" value="ECO:0007669"/>
    <property type="project" value="InterPro"/>
</dbReference>
<feature type="non-terminal residue" evidence="5">
    <location>
        <position position="1"/>
    </location>
</feature>
<keyword evidence="2" id="KW-0479">Metal-binding</keyword>
<dbReference type="EMBL" id="RWGY01000029">
    <property type="protein sequence ID" value="TVU19460.1"/>
    <property type="molecule type" value="Genomic_DNA"/>
</dbReference>
<evidence type="ECO:0000256" key="3">
    <source>
        <dbReference type="ARBA" id="ARBA00023004"/>
    </source>
</evidence>
<evidence type="ECO:0000313" key="6">
    <source>
        <dbReference type="Proteomes" id="UP000324897"/>
    </source>
</evidence>
<accession>A0A5J9U8G7</accession>
<dbReference type="OrthoDB" id="1470350at2759"/>
<reference evidence="5 6" key="1">
    <citation type="journal article" date="2019" name="Sci. Rep.">
        <title>A high-quality genome of Eragrostis curvula grass provides insights into Poaceae evolution and supports new strategies to enhance forage quality.</title>
        <authorList>
            <person name="Carballo J."/>
            <person name="Santos B.A.C.M."/>
            <person name="Zappacosta D."/>
            <person name="Garbus I."/>
            <person name="Selva J.P."/>
            <person name="Gallo C.A."/>
            <person name="Diaz A."/>
            <person name="Albertini E."/>
            <person name="Caccamo M."/>
            <person name="Echenique V."/>
        </authorList>
    </citation>
    <scope>NUCLEOTIDE SEQUENCE [LARGE SCALE GENOMIC DNA]</scope>
    <source>
        <strain evidence="6">cv. Victoria</strain>
        <tissue evidence="5">Leaf</tissue>
    </source>
</reference>
<dbReference type="PANTHER" id="PTHR47955">
    <property type="entry name" value="CYTOCHROME P450 FAMILY 71 PROTEIN"/>
    <property type="match status" value="1"/>
</dbReference>
<evidence type="ECO:0000256" key="2">
    <source>
        <dbReference type="ARBA" id="ARBA00022723"/>
    </source>
</evidence>
<feature type="compositionally biased region" description="Polar residues" evidence="4">
    <location>
        <begin position="227"/>
        <end position="238"/>
    </location>
</feature>
<dbReference type="GO" id="GO:0005506">
    <property type="term" value="F:iron ion binding"/>
    <property type="evidence" value="ECO:0007669"/>
    <property type="project" value="InterPro"/>
</dbReference>
<dbReference type="GO" id="GO:0016705">
    <property type="term" value="F:oxidoreductase activity, acting on paired donors, with incorporation or reduction of molecular oxygen"/>
    <property type="evidence" value="ECO:0007669"/>
    <property type="project" value="InterPro"/>
</dbReference>
<evidence type="ECO:0000313" key="5">
    <source>
        <dbReference type="EMBL" id="TVU19460.1"/>
    </source>
</evidence>
<dbReference type="Proteomes" id="UP000324897">
    <property type="component" value="Chromosome 7"/>
</dbReference>
<name>A0A5J9U8G7_9POAL</name>
<dbReference type="AlphaFoldDB" id="A0A5J9U8G7"/>
<dbReference type="PANTHER" id="PTHR47955:SF14">
    <property type="entry name" value="OS01G0543600 PROTEIN"/>
    <property type="match status" value="1"/>
</dbReference>
<comment type="similarity">
    <text evidence="1">Belongs to the cytochrome P450 family.</text>
</comment>
<dbReference type="Gramene" id="TVU19460">
    <property type="protein sequence ID" value="TVU19460"/>
    <property type="gene ID" value="EJB05_35610"/>
</dbReference>
<feature type="compositionally biased region" description="Low complexity" evidence="4">
    <location>
        <begin position="192"/>
        <end position="202"/>
    </location>
</feature>
<evidence type="ECO:0000256" key="4">
    <source>
        <dbReference type="SAM" id="MobiDB-lite"/>
    </source>
</evidence>